<keyword evidence="5" id="KW-0963">Cytoplasm</keyword>
<evidence type="ECO:0000256" key="1">
    <source>
        <dbReference type="ARBA" id="ARBA00009990"/>
    </source>
</evidence>
<dbReference type="GO" id="GO:0051262">
    <property type="term" value="P:protein tetramerization"/>
    <property type="evidence" value="ECO:0007669"/>
    <property type="project" value="InterPro"/>
</dbReference>
<comment type="subunit">
    <text evidence="5">Homotetramer, a dimer of dimers. One homotetramer interacts with 1 SecA dimer.</text>
</comment>
<protein>
    <recommendedName>
        <fullName evidence="5">Protein-export protein SecB</fullName>
    </recommendedName>
</protein>
<comment type="function">
    <text evidence="5">One of the proteins required for the normal export of preproteins out of the cell cytoplasm. It is a molecular chaperone that binds to a subset of precursor proteins, maintaining them in a translocation-competent state. It also specifically binds to its receptor SecA.</text>
</comment>
<dbReference type="PANTHER" id="PTHR36918:SF1">
    <property type="entry name" value="PROTEIN-EXPORT PROTEIN SECB"/>
    <property type="match status" value="1"/>
</dbReference>
<dbReference type="Gene3D" id="3.10.420.10">
    <property type="entry name" value="SecB-like"/>
    <property type="match status" value="1"/>
</dbReference>
<dbReference type="InterPro" id="IPR003708">
    <property type="entry name" value="SecB"/>
</dbReference>
<evidence type="ECO:0000256" key="3">
    <source>
        <dbReference type="ARBA" id="ARBA00022927"/>
    </source>
</evidence>
<dbReference type="KEGG" id="salk:FBQ74_15450"/>
<comment type="similarity">
    <text evidence="1 5">Belongs to the SecB family.</text>
</comment>
<feature type="region of interest" description="Disordered" evidence="6">
    <location>
        <begin position="1"/>
        <end position="20"/>
    </location>
</feature>
<proteinExistence type="inferred from homology"/>
<dbReference type="InterPro" id="IPR035958">
    <property type="entry name" value="SecB-like_sf"/>
</dbReference>
<keyword evidence="3 5" id="KW-0653">Protein transport</keyword>
<evidence type="ECO:0000256" key="2">
    <source>
        <dbReference type="ARBA" id="ARBA00022448"/>
    </source>
</evidence>
<dbReference type="GO" id="GO:0051082">
    <property type="term" value="F:unfolded protein binding"/>
    <property type="evidence" value="ECO:0007669"/>
    <property type="project" value="InterPro"/>
</dbReference>
<evidence type="ECO:0000256" key="5">
    <source>
        <dbReference type="HAMAP-Rule" id="MF_00821"/>
    </source>
</evidence>
<keyword evidence="2 5" id="KW-0813">Transport</keyword>
<dbReference type="NCBIfam" id="NF004393">
    <property type="entry name" value="PRK05751.1-4"/>
    <property type="match status" value="1"/>
</dbReference>
<dbReference type="HAMAP" id="MF_00821">
    <property type="entry name" value="SecB"/>
    <property type="match status" value="1"/>
</dbReference>
<evidence type="ECO:0000256" key="6">
    <source>
        <dbReference type="SAM" id="MobiDB-lite"/>
    </source>
</evidence>
<keyword evidence="4 5" id="KW-0811">Translocation</keyword>
<evidence type="ECO:0000313" key="8">
    <source>
        <dbReference type="Proteomes" id="UP000304912"/>
    </source>
</evidence>
<dbReference type="EMBL" id="CP039852">
    <property type="protein sequence ID" value="QCZ94774.1"/>
    <property type="molecule type" value="Genomic_DNA"/>
</dbReference>
<evidence type="ECO:0000256" key="4">
    <source>
        <dbReference type="ARBA" id="ARBA00023010"/>
    </source>
</evidence>
<dbReference type="AlphaFoldDB" id="A0A5B7YGQ3"/>
<dbReference type="NCBIfam" id="TIGR00809">
    <property type="entry name" value="secB"/>
    <property type="match status" value="1"/>
</dbReference>
<reference evidence="7 8" key="1">
    <citation type="submission" date="2019-04" db="EMBL/GenBank/DDBJ databases">
        <title>Salinimonas iocasae sp. nov., a halophilic bacterium isolated from the outer tube casing of tubeworms in Okinawa Trough.</title>
        <authorList>
            <person name="Zhang H."/>
            <person name="Wang H."/>
            <person name="Li C."/>
        </authorList>
    </citation>
    <scope>NUCLEOTIDE SEQUENCE [LARGE SCALE GENOMIC DNA]</scope>
    <source>
        <strain evidence="7 8">KX18D6</strain>
    </source>
</reference>
<dbReference type="GO" id="GO:0006457">
    <property type="term" value="P:protein folding"/>
    <property type="evidence" value="ECO:0007669"/>
    <property type="project" value="UniProtKB-UniRule"/>
</dbReference>
<accession>A0A5B7YGQ3</accession>
<dbReference type="OrthoDB" id="9795145at2"/>
<dbReference type="Proteomes" id="UP000304912">
    <property type="component" value="Chromosome"/>
</dbReference>
<dbReference type="SUPFAM" id="SSF54611">
    <property type="entry name" value="SecB-like"/>
    <property type="match status" value="1"/>
</dbReference>
<gene>
    <name evidence="5 7" type="primary">secB</name>
    <name evidence="7" type="ORF">FBQ74_15450</name>
</gene>
<keyword evidence="5" id="KW-0143">Chaperone</keyword>
<keyword evidence="8" id="KW-1185">Reference proteome</keyword>
<dbReference type="PANTHER" id="PTHR36918">
    <property type="match status" value="1"/>
</dbReference>
<name>A0A5B7YGQ3_9ALTE</name>
<organism evidence="7 8">
    <name type="scientific">Salinimonas iocasae</name>
    <dbReference type="NCBI Taxonomy" id="2572577"/>
    <lineage>
        <taxon>Bacteria</taxon>
        <taxon>Pseudomonadati</taxon>
        <taxon>Pseudomonadota</taxon>
        <taxon>Gammaproteobacteria</taxon>
        <taxon>Alteromonadales</taxon>
        <taxon>Alteromonadaceae</taxon>
        <taxon>Alteromonas/Salinimonas group</taxon>
        <taxon>Salinimonas</taxon>
    </lineage>
</organism>
<dbReference type="RefSeq" id="WP_139757510.1">
    <property type="nucleotide sequence ID" value="NZ_CP039852.1"/>
</dbReference>
<evidence type="ECO:0000313" key="7">
    <source>
        <dbReference type="EMBL" id="QCZ94774.1"/>
    </source>
</evidence>
<comment type="subcellular location">
    <subcellularLocation>
        <location evidence="5">Cytoplasm</location>
    </subcellularLocation>
</comment>
<dbReference type="GO" id="GO:0015031">
    <property type="term" value="P:protein transport"/>
    <property type="evidence" value="ECO:0007669"/>
    <property type="project" value="UniProtKB-UniRule"/>
</dbReference>
<dbReference type="GO" id="GO:0005737">
    <property type="term" value="C:cytoplasm"/>
    <property type="evidence" value="ECO:0007669"/>
    <property type="project" value="UniProtKB-SubCell"/>
</dbReference>
<sequence>MAEENQQNGAPNGQQAQGPQFNIQRIYTKDISFESPNAPGVFTKEWKPEVKLDLDTKTAQLEENVYEVTLSVTVTASLGEETAFLCEVQQAGIFAIGEMPEANKAHTLGSFCPNVLFPYARETISNLVNRGTFPPLNLAPVNFDAIFSAYMQKRAEQQGQEGQQNLDA</sequence>
<dbReference type="PRINTS" id="PR01594">
    <property type="entry name" value="SECBCHAPRONE"/>
</dbReference>
<dbReference type="Pfam" id="PF02556">
    <property type="entry name" value="SecB"/>
    <property type="match status" value="1"/>
</dbReference>